<dbReference type="EMBL" id="AMZH03019656">
    <property type="protein sequence ID" value="RRT40087.1"/>
    <property type="molecule type" value="Genomic_DNA"/>
</dbReference>
<reference evidence="5 6" key="1">
    <citation type="journal article" date="2014" name="Agronomy (Basel)">
        <title>A Draft Genome Sequence for Ensete ventricosum, the Drought-Tolerant Tree Against Hunger.</title>
        <authorList>
            <person name="Harrison J."/>
            <person name="Moore K.A."/>
            <person name="Paszkiewicz K."/>
            <person name="Jones T."/>
            <person name="Grant M."/>
            <person name="Ambacheew D."/>
            <person name="Muzemil S."/>
            <person name="Studholme D.J."/>
        </authorList>
    </citation>
    <scope>NUCLEOTIDE SEQUENCE [LARGE SCALE GENOMIC DNA]</scope>
</reference>
<keyword evidence="1" id="KW-0677">Repeat</keyword>
<feature type="region of interest" description="Disordered" evidence="4">
    <location>
        <begin position="1"/>
        <end position="23"/>
    </location>
</feature>
<dbReference type="PANTHER" id="PTHR24186:SF18">
    <property type="entry name" value="ANKYRIN REPEAT FAMILY PROTEIN"/>
    <property type="match status" value="1"/>
</dbReference>
<sequence>MDSSVGRRKKMTKQLTGKREDTPLHSAARAGNLAVVNEFLSGNNEDNLKELLCKQNQAGETALFVASEYGYIDLVQEMIKYYDVAMAGIKAKNGYDALHIAAKQGDEELSLTVDFSNTTALHTAATQGRIEVVNLLLEADKSLALIAKSNGKTALHSAARNGHLEVVKALLRKEPGIATRTDKKGQTALHMAAKGTSLELVEELLEHEPYLISSVDTKSNTALHIAARKGRAQV</sequence>
<feature type="compositionally biased region" description="Basic residues" evidence="4">
    <location>
        <begin position="1"/>
        <end position="12"/>
    </location>
</feature>
<evidence type="ECO:0000313" key="5">
    <source>
        <dbReference type="EMBL" id="RRT40087.1"/>
    </source>
</evidence>
<gene>
    <name evidence="5" type="ORF">B296_00041344</name>
</gene>
<dbReference type="Gene3D" id="1.25.40.20">
    <property type="entry name" value="Ankyrin repeat-containing domain"/>
    <property type="match status" value="2"/>
</dbReference>
<feature type="repeat" description="ANK" evidence="3">
    <location>
        <begin position="150"/>
        <end position="182"/>
    </location>
</feature>
<feature type="repeat" description="ANK" evidence="3">
    <location>
        <begin position="116"/>
        <end position="148"/>
    </location>
</feature>
<dbReference type="GO" id="GO:0005886">
    <property type="term" value="C:plasma membrane"/>
    <property type="evidence" value="ECO:0007669"/>
    <property type="project" value="TreeGrafter"/>
</dbReference>
<dbReference type="InterPro" id="IPR002110">
    <property type="entry name" value="Ankyrin_rpt"/>
</dbReference>
<dbReference type="PROSITE" id="PS50297">
    <property type="entry name" value="ANK_REP_REGION"/>
    <property type="match status" value="3"/>
</dbReference>
<accession>A0A426XKV5</accession>
<dbReference type="SMART" id="SM00248">
    <property type="entry name" value="ANK"/>
    <property type="match status" value="5"/>
</dbReference>
<keyword evidence="2 3" id="KW-0040">ANK repeat</keyword>
<organism evidence="5 6">
    <name type="scientific">Ensete ventricosum</name>
    <name type="common">Abyssinian banana</name>
    <name type="synonym">Musa ensete</name>
    <dbReference type="NCBI Taxonomy" id="4639"/>
    <lineage>
        <taxon>Eukaryota</taxon>
        <taxon>Viridiplantae</taxon>
        <taxon>Streptophyta</taxon>
        <taxon>Embryophyta</taxon>
        <taxon>Tracheophyta</taxon>
        <taxon>Spermatophyta</taxon>
        <taxon>Magnoliopsida</taxon>
        <taxon>Liliopsida</taxon>
        <taxon>Zingiberales</taxon>
        <taxon>Musaceae</taxon>
        <taxon>Ensete</taxon>
    </lineage>
</organism>
<evidence type="ECO:0000256" key="2">
    <source>
        <dbReference type="ARBA" id="ARBA00023043"/>
    </source>
</evidence>
<dbReference type="PROSITE" id="PS50088">
    <property type="entry name" value="ANK_REPEAT"/>
    <property type="match status" value="4"/>
</dbReference>
<dbReference type="AlphaFoldDB" id="A0A426XKV5"/>
<dbReference type="PANTHER" id="PTHR24186">
    <property type="entry name" value="PROTEIN PHOSPHATASE 1 REGULATORY SUBUNIT"/>
    <property type="match status" value="1"/>
</dbReference>
<comment type="caution">
    <text evidence="5">The sequence shown here is derived from an EMBL/GenBank/DDBJ whole genome shotgun (WGS) entry which is preliminary data.</text>
</comment>
<evidence type="ECO:0000256" key="1">
    <source>
        <dbReference type="ARBA" id="ARBA00022737"/>
    </source>
</evidence>
<dbReference type="Pfam" id="PF12796">
    <property type="entry name" value="Ank_2"/>
    <property type="match status" value="3"/>
</dbReference>
<feature type="repeat" description="ANK" evidence="3">
    <location>
        <begin position="184"/>
        <end position="207"/>
    </location>
</feature>
<dbReference type="InterPro" id="IPR036770">
    <property type="entry name" value="Ankyrin_rpt-contain_sf"/>
</dbReference>
<feature type="repeat" description="ANK" evidence="3">
    <location>
        <begin position="19"/>
        <end position="51"/>
    </location>
</feature>
<dbReference type="Proteomes" id="UP000287651">
    <property type="component" value="Unassembled WGS sequence"/>
</dbReference>
<evidence type="ECO:0000256" key="3">
    <source>
        <dbReference type="PROSITE-ProRule" id="PRU00023"/>
    </source>
</evidence>
<name>A0A426XKV5_ENSVE</name>
<dbReference type="SUPFAM" id="SSF48403">
    <property type="entry name" value="Ankyrin repeat"/>
    <property type="match status" value="1"/>
</dbReference>
<proteinExistence type="predicted"/>
<evidence type="ECO:0000256" key="4">
    <source>
        <dbReference type="SAM" id="MobiDB-lite"/>
    </source>
</evidence>
<protein>
    <submittedName>
        <fullName evidence="5">Uncharacterized protein</fullName>
    </submittedName>
</protein>
<evidence type="ECO:0000313" key="6">
    <source>
        <dbReference type="Proteomes" id="UP000287651"/>
    </source>
</evidence>